<proteinExistence type="predicted"/>
<geneLocation type="plasmid" evidence="5 6">
    <name>pA</name>
</geneLocation>
<keyword evidence="5" id="KW-0503">Monooxygenase</keyword>
<sequence length="507" mass="54953">MKQDVLIAGAGPTGLVLALWLTAQGVKVRIIDKNVGPGPTSRAMVVHARTLELYRQLDLADAVLEAGHRNPSVNLWAKGKVKARISFSPTGGKMTPYPFVLVYPQDHHERLLEARLAALGVKVERQTELVEFEHDAAGVSARLQLPDGGSDVCTAQYLAGCDGARSPVRHGLEVDFAGGTYDQTFYVADVEVSGATANGEAHISLETGDFVALLAYAEGRGRLIGLVREKREDADALTFADVSHRAIESLRLTVDKVNWFSTYRVHHRVADRFGRGRVFLLGDAAHVHSPVGGQGMNTGIGDAINLAWKLAAVLKGQAPDRLLASYEGERIAFARQLVETTDRLFTFVTAEGSVADFLRVHVAPALAGVAYRVGGVREFLFRILSQTQLNYRGGPLSRSARGRVQGGDRLPWLGINGLDNYASLAAIAWQVHVYGEAHNDIRAWCAAKHMPLHVFPWGEQQAAAGLARDAAYLLRPDSYVAVVADRAMPEALEAYFAEQGIRLSAPA</sequence>
<dbReference type="GO" id="GO:0071949">
    <property type="term" value="F:FAD binding"/>
    <property type="evidence" value="ECO:0007669"/>
    <property type="project" value="InterPro"/>
</dbReference>
<keyword evidence="5" id="KW-0560">Oxidoreductase</keyword>
<evidence type="ECO:0000313" key="5">
    <source>
        <dbReference type="EMBL" id="USJ26355.1"/>
    </source>
</evidence>
<evidence type="ECO:0000256" key="3">
    <source>
        <dbReference type="ARBA" id="ARBA00022827"/>
    </source>
</evidence>
<keyword evidence="2" id="KW-0285">Flavoprotein</keyword>
<accession>A0A9Q8YBV2</accession>
<dbReference type="Proteomes" id="UP001055460">
    <property type="component" value="Plasmid pA"/>
</dbReference>
<dbReference type="EMBL" id="CP098808">
    <property type="protein sequence ID" value="USJ26355.1"/>
    <property type="molecule type" value="Genomic_DNA"/>
</dbReference>
<dbReference type="InterPro" id="IPR036188">
    <property type="entry name" value="FAD/NAD-bd_sf"/>
</dbReference>
<comment type="cofactor">
    <cofactor evidence="1">
        <name>FAD</name>
        <dbReference type="ChEBI" id="CHEBI:57692"/>
    </cofactor>
</comment>
<dbReference type="InterPro" id="IPR002938">
    <property type="entry name" value="FAD-bd"/>
</dbReference>
<dbReference type="AlphaFoldDB" id="A0A9Q8YBV2"/>
<dbReference type="GO" id="GO:0016709">
    <property type="term" value="F:oxidoreductase activity, acting on paired donors, with incorporation or reduction of molecular oxygen, NAD(P)H as one donor, and incorporation of one atom of oxygen"/>
    <property type="evidence" value="ECO:0007669"/>
    <property type="project" value="UniProtKB-ARBA"/>
</dbReference>
<evidence type="ECO:0000259" key="4">
    <source>
        <dbReference type="Pfam" id="PF01494"/>
    </source>
</evidence>
<dbReference type="PANTHER" id="PTHR43004:SF19">
    <property type="entry name" value="BINDING MONOOXYGENASE, PUTATIVE (JCVI)-RELATED"/>
    <property type="match status" value="1"/>
</dbReference>
<gene>
    <name evidence="5" type="ORF">NE863_20535</name>
</gene>
<dbReference type="Pfam" id="PF01494">
    <property type="entry name" value="FAD_binding_3"/>
    <property type="match status" value="1"/>
</dbReference>
<keyword evidence="5" id="KW-0614">Plasmid</keyword>
<name>A0A9Q8YBV2_ENSAD</name>
<dbReference type="RefSeq" id="WP_252160796.1">
    <property type="nucleotide sequence ID" value="NZ_CP098808.1"/>
</dbReference>
<keyword evidence="3" id="KW-0274">FAD</keyword>
<protein>
    <submittedName>
        <fullName evidence="5">FAD-dependent monooxygenase</fullName>
    </submittedName>
</protein>
<reference evidence="5" key="1">
    <citation type="submission" date="2022-06" db="EMBL/GenBank/DDBJ databases">
        <title>Physiological and biochemical characterization and genomic elucidation of a strain of the genus Ensifer adhaerens M8 that combines arsenic oxidation and chromium reduction.</title>
        <authorList>
            <person name="Li X."/>
            <person name="Yu c."/>
        </authorList>
    </citation>
    <scope>NUCLEOTIDE SEQUENCE</scope>
    <source>
        <strain evidence="5">M8</strain>
        <plasmid evidence="5">pA</plasmid>
    </source>
</reference>
<dbReference type="SUPFAM" id="SSF51905">
    <property type="entry name" value="FAD/NAD(P)-binding domain"/>
    <property type="match status" value="1"/>
</dbReference>
<dbReference type="InterPro" id="IPR050641">
    <property type="entry name" value="RIFMO-like"/>
</dbReference>
<feature type="domain" description="FAD-binding" evidence="4">
    <location>
        <begin position="3"/>
        <end position="340"/>
    </location>
</feature>
<dbReference type="PRINTS" id="PR00420">
    <property type="entry name" value="RNGMNOXGNASE"/>
</dbReference>
<organism evidence="5 6">
    <name type="scientific">Ensifer adhaerens</name>
    <name type="common">Sinorhizobium morelense</name>
    <dbReference type="NCBI Taxonomy" id="106592"/>
    <lineage>
        <taxon>Bacteria</taxon>
        <taxon>Pseudomonadati</taxon>
        <taxon>Pseudomonadota</taxon>
        <taxon>Alphaproteobacteria</taxon>
        <taxon>Hyphomicrobiales</taxon>
        <taxon>Rhizobiaceae</taxon>
        <taxon>Sinorhizobium/Ensifer group</taxon>
        <taxon>Ensifer</taxon>
    </lineage>
</organism>
<evidence type="ECO:0000256" key="2">
    <source>
        <dbReference type="ARBA" id="ARBA00022630"/>
    </source>
</evidence>
<dbReference type="Gene3D" id="3.50.50.60">
    <property type="entry name" value="FAD/NAD(P)-binding domain"/>
    <property type="match status" value="1"/>
</dbReference>
<dbReference type="Gene3D" id="3.30.70.2450">
    <property type="match status" value="1"/>
</dbReference>
<evidence type="ECO:0000256" key="1">
    <source>
        <dbReference type="ARBA" id="ARBA00001974"/>
    </source>
</evidence>
<evidence type="ECO:0000313" key="6">
    <source>
        <dbReference type="Proteomes" id="UP001055460"/>
    </source>
</evidence>
<dbReference type="PANTHER" id="PTHR43004">
    <property type="entry name" value="TRK SYSTEM POTASSIUM UPTAKE PROTEIN"/>
    <property type="match status" value="1"/>
</dbReference>